<evidence type="ECO:0000313" key="3">
    <source>
        <dbReference type="EMBL" id="WNC08918.1"/>
    </source>
</evidence>
<proteinExistence type="inferred from homology"/>
<dbReference type="Proteomes" id="UP001258207">
    <property type="component" value="Chromosome"/>
</dbReference>
<dbReference type="InterPro" id="IPR010819">
    <property type="entry name" value="AGE/CE"/>
</dbReference>
<evidence type="ECO:0000313" key="4">
    <source>
        <dbReference type="Proteomes" id="UP001258207"/>
    </source>
</evidence>
<dbReference type="RefSeq" id="WP_310791563.1">
    <property type="nucleotide sequence ID" value="NZ_CP134081.1"/>
</dbReference>
<dbReference type="InterPro" id="IPR008928">
    <property type="entry name" value="6-hairpin_glycosidase_sf"/>
</dbReference>
<dbReference type="InterPro" id="IPR012341">
    <property type="entry name" value="6hp_glycosidase-like_sf"/>
</dbReference>
<dbReference type="GO" id="GO:0005975">
    <property type="term" value="P:carbohydrate metabolic process"/>
    <property type="evidence" value="ECO:0007669"/>
    <property type="project" value="InterPro"/>
</dbReference>
<sequence>MDNAFAYVAPPLCAWIDNPRHSHWLDTQGQRLLDFSKQSKVTNGFAALDDHGELTADPVAETIITARMTHAYALGAIIGLPGCMPLVEHGVTALLGPLRDPVNDGWLPDAADVCGRKLAYVHAFVGLAASSACVAGAQNAGVLLDAIVDVLERHFWSESEGAMRESFAADWGDEEHYRGANSNMHSVEMCMALADVLDAPLWRERALRIATRVIHVHARANHYRVAEHFDPSWHIDKAYNQDKSTDDLRPFGMTPGHFFEWSHLLVKLEAALLANGKEAPAWLFQDAVGLFNAGIETGWAADGQPGIVYTIGWDDRPCVKNRAHWVQAEAITAAATLLKRTGDIQYEDWYRSFWNYVDQHVIDRQLGSWHNEVDPQGKPSRQVYQGKADLYHAYQATLTPTLPVTPSIATVLARCNR</sequence>
<dbReference type="EMBL" id="CP134081">
    <property type="protein sequence ID" value="WNC08918.1"/>
    <property type="molecule type" value="Genomic_DNA"/>
</dbReference>
<comment type="similarity">
    <text evidence="1">Belongs to the N-acylglucosamine 2-epimerase family.</text>
</comment>
<dbReference type="SUPFAM" id="SSF48208">
    <property type="entry name" value="Six-hairpin glycosidases"/>
    <property type="match status" value="1"/>
</dbReference>
<accession>A0AAJ6LXL9</accession>
<dbReference type="Gene3D" id="1.50.10.10">
    <property type="match status" value="1"/>
</dbReference>
<dbReference type="GO" id="GO:0016853">
    <property type="term" value="F:isomerase activity"/>
    <property type="evidence" value="ECO:0007669"/>
    <property type="project" value="UniProtKB-KW"/>
</dbReference>
<dbReference type="AlphaFoldDB" id="A0AAJ6LXL9"/>
<dbReference type="PANTHER" id="PTHR15108">
    <property type="entry name" value="N-ACYLGLUCOSAMINE-2-EPIMERASE"/>
    <property type="match status" value="1"/>
</dbReference>
<evidence type="ECO:0000256" key="1">
    <source>
        <dbReference type="ARBA" id="ARBA00008558"/>
    </source>
</evidence>
<gene>
    <name evidence="3" type="ORF">RI108_16760</name>
</gene>
<evidence type="ECO:0000256" key="2">
    <source>
        <dbReference type="ARBA" id="ARBA00023235"/>
    </source>
</evidence>
<keyword evidence="2 3" id="KW-0413">Isomerase</keyword>
<dbReference type="Pfam" id="PF07221">
    <property type="entry name" value="GlcNAc_2-epim"/>
    <property type="match status" value="1"/>
</dbReference>
<protein>
    <submittedName>
        <fullName evidence="3">AGE family epimerase/isomerase</fullName>
        <ecNumber evidence="3">5.-.-.-</ecNumber>
    </submittedName>
</protein>
<name>A0AAJ6LXL9_9PSED</name>
<dbReference type="EC" id="5.-.-.-" evidence="3"/>
<organism evidence="3 4">
    <name type="scientific">Pseudomonas coleopterorum</name>
    <dbReference type="NCBI Taxonomy" id="1605838"/>
    <lineage>
        <taxon>Bacteria</taxon>
        <taxon>Pseudomonadati</taxon>
        <taxon>Pseudomonadota</taxon>
        <taxon>Gammaproteobacteria</taxon>
        <taxon>Pseudomonadales</taxon>
        <taxon>Pseudomonadaceae</taxon>
        <taxon>Pseudomonas</taxon>
    </lineage>
</organism>
<reference evidence="3" key="1">
    <citation type="submission" date="2023-09" db="EMBL/GenBank/DDBJ databases">
        <title>First report of Pseudomonas coleopterorum DJ13 causing leaf spot on Rhododendron pulchrum Sweet in China.</title>
        <authorList>
            <person name="Zhang Y."/>
        </authorList>
    </citation>
    <scope>NUCLEOTIDE SEQUENCE</scope>
    <source>
        <strain evidence="3">DJ13</strain>
    </source>
</reference>